<evidence type="ECO:0000256" key="1">
    <source>
        <dbReference type="ARBA" id="ARBA00022737"/>
    </source>
</evidence>
<dbReference type="PANTHER" id="PTHR44858">
    <property type="entry name" value="TETRATRICOPEPTIDE REPEAT PROTEIN 6"/>
    <property type="match status" value="1"/>
</dbReference>
<dbReference type="EMBL" id="RJTU01000072">
    <property type="protein sequence ID" value="ROI12451.1"/>
    <property type="molecule type" value="Genomic_DNA"/>
</dbReference>
<dbReference type="Pfam" id="PF13181">
    <property type="entry name" value="TPR_8"/>
    <property type="match status" value="1"/>
</dbReference>
<dbReference type="InterPro" id="IPR050498">
    <property type="entry name" value="Ycf3"/>
</dbReference>
<dbReference type="PANTHER" id="PTHR44858:SF1">
    <property type="entry name" value="UDP-N-ACETYLGLUCOSAMINE--PEPTIDE N-ACETYLGLUCOSAMINYLTRANSFERASE SPINDLY-RELATED"/>
    <property type="match status" value="1"/>
</dbReference>
<sequence>MERFQKYYLSLIFLAVYSQISAQVNCSIFTEENCRKACEISNQAGEFQGLSLSQLAFDKAIEICPTYDDAYFEKSVPYLKTGDFVTWKALIDKAVELNPKEHLGYRAWCKYQFLRDYKGAIADFDELEKYYPENIGHSKNGDYNLYVVKAICYSALNQKEKAIQILDNLFKTKDYNFGLYDHYQLGVTYFELNQYDKALENFEKQSKVYDFAENIYFKSKVSKIRNKDYLDLKNLALKSYDEGKIMLEGYTHHFNKVYRKQIAEL</sequence>
<dbReference type="InterPro" id="IPR019734">
    <property type="entry name" value="TPR_rpt"/>
</dbReference>
<feature type="repeat" description="TPR" evidence="3">
    <location>
        <begin position="179"/>
        <end position="212"/>
    </location>
</feature>
<evidence type="ECO:0000256" key="2">
    <source>
        <dbReference type="ARBA" id="ARBA00022803"/>
    </source>
</evidence>
<dbReference type="PROSITE" id="PS50005">
    <property type="entry name" value="TPR"/>
    <property type="match status" value="1"/>
</dbReference>
<comment type="caution">
    <text evidence="4">The sequence shown here is derived from an EMBL/GenBank/DDBJ whole genome shotgun (WGS) entry which is preliminary data.</text>
</comment>
<organism evidence="4 5">
    <name type="scientific">Epilithonimonas hominis</name>
    <dbReference type="NCBI Taxonomy" id="420404"/>
    <lineage>
        <taxon>Bacteria</taxon>
        <taxon>Pseudomonadati</taxon>
        <taxon>Bacteroidota</taxon>
        <taxon>Flavobacteriia</taxon>
        <taxon>Flavobacteriales</taxon>
        <taxon>Weeksellaceae</taxon>
        <taxon>Chryseobacterium group</taxon>
        <taxon>Epilithonimonas</taxon>
    </lineage>
</organism>
<dbReference type="Proteomes" id="UP000267623">
    <property type="component" value="Unassembled WGS sequence"/>
</dbReference>
<gene>
    <name evidence="4" type="ORF">EGH73_11805</name>
</gene>
<evidence type="ECO:0000313" key="4">
    <source>
        <dbReference type="EMBL" id="ROI12451.1"/>
    </source>
</evidence>
<dbReference type="RefSeq" id="WP_123282008.1">
    <property type="nucleotide sequence ID" value="NZ_DALZAR010000045.1"/>
</dbReference>
<protein>
    <submittedName>
        <fullName evidence="4">Uncharacterized protein</fullName>
    </submittedName>
</protein>
<dbReference type="InterPro" id="IPR011990">
    <property type="entry name" value="TPR-like_helical_dom_sf"/>
</dbReference>
<reference evidence="5" key="2">
    <citation type="submission" date="2018-11" db="EMBL/GenBank/DDBJ databases">
        <title>Proposal to divide the Flavobacteriaceae and reorganize its genera based on Amino Acid Identity values calculated from whole genome sequences.</title>
        <authorList>
            <person name="Nicholson A.C."/>
            <person name="Gulvik C.A."/>
            <person name="Whitney A.M."/>
            <person name="Humrighouse B.W."/>
            <person name="Bell M."/>
            <person name="Holmes B."/>
            <person name="Steigerwalt A."/>
            <person name="Villarma A."/>
            <person name="Sheth M."/>
            <person name="Batra D."/>
            <person name="Pryor J."/>
            <person name="Bernardet J.-F."/>
            <person name="Hugo C."/>
            <person name="Kampfer P."/>
            <person name="Newman J."/>
            <person name="Mcquiston J."/>
        </authorList>
    </citation>
    <scope>NUCLEOTIDE SEQUENCE [LARGE SCALE GENOMIC DNA]</scope>
    <source>
        <strain evidence="5">DSM 22165</strain>
    </source>
</reference>
<evidence type="ECO:0000313" key="5">
    <source>
        <dbReference type="Proteomes" id="UP000267623"/>
    </source>
</evidence>
<dbReference type="SUPFAM" id="SSF48452">
    <property type="entry name" value="TPR-like"/>
    <property type="match status" value="1"/>
</dbReference>
<name>A0A3N0X6I9_9FLAO</name>
<dbReference type="Gene3D" id="1.25.40.10">
    <property type="entry name" value="Tetratricopeptide repeat domain"/>
    <property type="match status" value="1"/>
</dbReference>
<accession>A0A3N0X6I9</accession>
<reference evidence="5" key="1">
    <citation type="submission" date="2018-11" db="EMBL/GenBank/DDBJ databases">
        <title>Proposal to divide the Flavobacteriaceae and reorganize its genera based on Amino Acid Identity values calculated from whole genome sequences.</title>
        <authorList>
            <person name="Nicholson A.C."/>
            <person name="Gulvik C.A."/>
            <person name="Whitney A.M."/>
            <person name="Humrighouse B.W."/>
            <person name="Bell M."/>
            <person name="Holmes B."/>
            <person name="Steigerwalt A."/>
            <person name="Villarma A."/>
            <person name="Sheth M."/>
            <person name="Batra D."/>
            <person name="Pryor J."/>
            <person name="Bernardet J.-F."/>
            <person name="Hugo C."/>
            <person name="Kampfer P."/>
            <person name="Newman J."/>
            <person name="Mcquiston J.R."/>
        </authorList>
    </citation>
    <scope>NUCLEOTIDE SEQUENCE [LARGE SCALE GENOMIC DNA]</scope>
    <source>
        <strain evidence="5">DSM 22165</strain>
    </source>
</reference>
<keyword evidence="1" id="KW-0677">Repeat</keyword>
<dbReference type="AlphaFoldDB" id="A0A3N0X6I9"/>
<proteinExistence type="predicted"/>
<dbReference type="Pfam" id="PF13174">
    <property type="entry name" value="TPR_6"/>
    <property type="match status" value="1"/>
</dbReference>
<keyword evidence="2 3" id="KW-0802">TPR repeat</keyword>
<evidence type="ECO:0000256" key="3">
    <source>
        <dbReference type="PROSITE-ProRule" id="PRU00339"/>
    </source>
</evidence>